<name>A0A8J5QRW4_9HYME</name>
<sequence length="58" mass="6719">NTLTSTQSKILYDQRKCKSADKKIEEAMHMIRNTTISKPQTIGNSVLKEPSYFYNPRL</sequence>
<organism evidence="1 2">
    <name type="scientific">Cotesia typhae</name>
    <dbReference type="NCBI Taxonomy" id="2053667"/>
    <lineage>
        <taxon>Eukaryota</taxon>
        <taxon>Metazoa</taxon>
        <taxon>Ecdysozoa</taxon>
        <taxon>Arthropoda</taxon>
        <taxon>Hexapoda</taxon>
        <taxon>Insecta</taxon>
        <taxon>Pterygota</taxon>
        <taxon>Neoptera</taxon>
        <taxon>Endopterygota</taxon>
        <taxon>Hymenoptera</taxon>
        <taxon>Apocrita</taxon>
        <taxon>Ichneumonoidea</taxon>
        <taxon>Braconidae</taxon>
        <taxon>Microgastrinae</taxon>
        <taxon>Cotesia</taxon>
    </lineage>
</organism>
<comment type="caution">
    <text evidence="1">The sequence shown here is derived from an EMBL/GenBank/DDBJ whole genome shotgun (WGS) entry which is preliminary data.</text>
</comment>
<protein>
    <submittedName>
        <fullName evidence="1">Uncharacterized protein</fullName>
    </submittedName>
</protein>
<evidence type="ECO:0000313" key="2">
    <source>
        <dbReference type="Proteomes" id="UP000729913"/>
    </source>
</evidence>
<keyword evidence="2" id="KW-1185">Reference proteome</keyword>
<gene>
    <name evidence="1" type="ORF">G9C98_008076</name>
</gene>
<feature type="non-terminal residue" evidence="1">
    <location>
        <position position="58"/>
    </location>
</feature>
<dbReference type="OrthoDB" id="10325748at2759"/>
<dbReference type="Proteomes" id="UP000729913">
    <property type="component" value="Unassembled WGS sequence"/>
</dbReference>
<reference evidence="1" key="1">
    <citation type="submission" date="2020-03" db="EMBL/GenBank/DDBJ databases">
        <authorList>
            <person name="Chebbi M.A."/>
            <person name="Drezen J.M."/>
        </authorList>
    </citation>
    <scope>NUCLEOTIDE SEQUENCE</scope>
    <source>
        <tissue evidence="1">Whole body</tissue>
    </source>
</reference>
<evidence type="ECO:0000313" key="1">
    <source>
        <dbReference type="EMBL" id="KAG8039433.1"/>
    </source>
</evidence>
<dbReference type="EMBL" id="JAAOIC020000035">
    <property type="protein sequence ID" value="KAG8039433.1"/>
    <property type="molecule type" value="Genomic_DNA"/>
</dbReference>
<proteinExistence type="predicted"/>
<reference evidence="1" key="2">
    <citation type="submission" date="2021-04" db="EMBL/GenBank/DDBJ databases">
        <title>Genome-wide patterns of bracovirus chromosomal integration into multiple host tissues during parasitism.</title>
        <authorList>
            <person name="Chebbi M.A.C."/>
        </authorList>
    </citation>
    <scope>NUCLEOTIDE SEQUENCE</scope>
    <source>
        <tissue evidence="1">Whole body</tissue>
    </source>
</reference>
<accession>A0A8J5QRW4</accession>
<dbReference type="AlphaFoldDB" id="A0A8J5QRW4"/>